<keyword evidence="1" id="KW-0175">Coiled coil</keyword>
<keyword evidence="2" id="KW-0812">Transmembrane</keyword>
<organism evidence="4 5">
    <name type="scientific">Pseudoduganella guangdongensis</name>
    <dbReference type="NCBI Taxonomy" id="2692179"/>
    <lineage>
        <taxon>Bacteria</taxon>
        <taxon>Pseudomonadati</taxon>
        <taxon>Pseudomonadota</taxon>
        <taxon>Betaproteobacteria</taxon>
        <taxon>Burkholderiales</taxon>
        <taxon>Oxalobacteraceae</taxon>
        <taxon>Telluria group</taxon>
        <taxon>Pseudoduganella</taxon>
    </lineage>
</organism>
<feature type="coiled-coil region" evidence="1">
    <location>
        <begin position="135"/>
        <end position="183"/>
    </location>
</feature>
<protein>
    <submittedName>
        <fullName evidence="4">DUF4349 domain-containing protein</fullName>
    </submittedName>
</protein>
<name>A0A6N9HMX8_9BURK</name>
<evidence type="ECO:0000259" key="3">
    <source>
        <dbReference type="Pfam" id="PF14257"/>
    </source>
</evidence>
<evidence type="ECO:0000313" key="5">
    <source>
        <dbReference type="Proteomes" id="UP000448575"/>
    </source>
</evidence>
<feature type="domain" description="DUF4349" evidence="3">
    <location>
        <begin position="47"/>
        <end position="251"/>
    </location>
</feature>
<reference evidence="4 5" key="1">
    <citation type="submission" date="2019-12" db="EMBL/GenBank/DDBJ databases">
        <title>Novel species isolated from a subtropical stream in China.</title>
        <authorList>
            <person name="Lu H."/>
        </authorList>
    </citation>
    <scope>NUCLEOTIDE SEQUENCE [LARGE SCALE GENOMIC DNA]</scope>
    <source>
        <strain evidence="4 5">DS3</strain>
    </source>
</reference>
<sequence length="261" mass="27877">MLALLVLSALQGCSRPYASSDIGYSSAAAKEAVAGAQQPARGKYLAYEHSVTVDAAEGEIKPLLDKLVAACHADVANQCTLLASGVQGGRESSANVRVRIKRPGVDKLVALAAAGGEVASRHTAAEDLEGPIRDNAKRLDMLRSYQQKLQALEAKSSNNVEALVKLSQELASVQSELEAATGAEARLLERVNMDLLNISIQSRTQRGFWSPVKRSLSDFGSNLSEGIASAVTGVAYMIPWALILLLVGALARKLWRKVRRQ</sequence>
<dbReference type="Proteomes" id="UP000448575">
    <property type="component" value="Unassembled WGS sequence"/>
</dbReference>
<feature type="transmembrane region" description="Helical" evidence="2">
    <location>
        <begin position="227"/>
        <end position="251"/>
    </location>
</feature>
<keyword evidence="2" id="KW-0472">Membrane</keyword>
<keyword evidence="2" id="KW-1133">Transmembrane helix</keyword>
<keyword evidence="5" id="KW-1185">Reference proteome</keyword>
<dbReference type="EMBL" id="WWCJ01000021">
    <property type="protein sequence ID" value="MYN04870.1"/>
    <property type="molecule type" value="Genomic_DNA"/>
</dbReference>
<dbReference type="InterPro" id="IPR025645">
    <property type="entry name" value="DUF4349"/>
</dbReference>
<proteinExistence type="predicted"/>
<dbReference type="Pfam" id="PF14257">
    <property type="entry name" value="DUF4349"/>
    <property type="match status" value="1"/>
</dbReference>
<evidence type="ECO:0000256" key="2">
    <source>
        <dbReference type="SAM" id="Phobius"/>
    </source>
</evidence>
<accession>A0A6N9HMX8</accession>
<gene>
    <name evidence="4" type="ORF">GTP41_22500</name>
</gene>
<evidence type="ECO:0000313" key="4">
    <source>
        <dbReference type="EMBL" id="MYN04870.1"/>
    </source>
</evidence>
<dbReference type="RefSeq" id="WP_161027817.1">
    <property type="nucleotide sequence ID" value="NZ_WWCJ01000021.1"/>
</dbReference>
<dbReference type="AlphaFoldDB" id="A0A6N9HMX8"/>
<comment type="caution">
    <text evidence="4">The sequence shown here is derived from an EMBL/GenBank/DDBJ whole genome shotgun (WGS) entry which is preliminary data.</text>
</comment>
<evidence type="ECO:0000256" key="1">
    <source>
        <dbReference type="SAM" id="Coils"/>
    </source>
</evidence>